<dbReference type="Gene3D" id="1.10.10.10">
    <property type="entry name" value="Winged helix-like DNA-binding domain superfamily/Winged helix DNA-binding domain"/>
    <property type="match status" value="1"/>
</dbReference>
<evidence type="ECO:0000313" key="3">
    <source>
        <dbReference type="EMBL" id="PAC72681.1"/>
    </source>
</evidence>
<reference evidence="3 4" key="1">
    <citation type="journal article" date="2017" name="ISME J.">
        <title>Unveiling bifidobacterial biogeography across the mammalian branch of the tree of life.</title>
        <authorList>
            <person name="Milani C."/>
            <person name="Mangifesta M."/>
            <person name="Mancabelli L."/>
            <person name="Lugli G.A."/>
            <person name="James K."/>
            <person name="Duranti S."/>
            <person name="Turroni F."/>
            <person name="Ferrario C."/>
            <person name="Ossiprandi M.C."/>
            <person name="van Sinderen D."/>
            <person name="Ventura M."/>
        </authorList>
    </citation>
    <scope>NUCLEOTIDE SEQUENCE [LARGE SCALE GENOMIC DNA]</scope>
    <source>
        <strain evidence="3 4">1E</strain>
    </source>
</reference>
<dbReference type="PANTHER" id="PTHR18964:SF149">
    <property type="entry name" value="BIFUNCTIONAL UDP-N-ACETYLGLUCOSAMINE 2-EPIMERASE_N-ACETYLMANNOSAMINE KINASE"/>
    <property type="match status" value="1"/>
</dbReference>
<dbReference type="InterPro" id="IPR043129">
    <property type="entry name" value="ATPase_NBD"/>
</dbReference>
<accession>A0A267WJ73</accession>
<dbReference type="Gene3D" id="3.30.420.40">
    <property type="match status" value="2"/>
</dbReference>
<evidence type="ECO:0000256" key="2">
    <source>
        <dbReference type="SAM" id="MobiDB-lite"/>
    </source>
</evidence>
<dbReference type="EMBL" id="MNLB01000019">
    <property type="protein sequence ID" value="PAC72681.1"/>
    <property type="molecule type" value="Genomic_DNA"/>
</dbReference>
<dbReference type="RefSeq" id="WP_095279960.1">
    <property type="nucleotide sequence ID" value="NZ_JAIZGQ010000005.1"/>
</dbReference>
<comment type="caution">
    <text evidence="3">The sequence shown here is derived from an EMBL/GenBank/DDBJ whole genome shotgun (WGS) entry which is preliminary data.</text>
</comment>
<protein>
    <submittedName>
        <fullName evidence="3">ROK family protein</fullName>
    </submittedName>
</protein>
<gene>
    <name evidence="3" type="ORF">BPS1E_1829</name>
</gene>
<dbReference type="AlphaFoldDB" id="A0A267WJ73"/>
<dbReference type="Pfam" id="PF00480">
    <property type="entry name" value="ROK"/>
    <property type="match status" value="1"/>
</dbReference>
<organism evidence="3 4">
    <name type="scientific">Bifidobacterium pseudocatenulatum</name>
    <dbReference type="NCBI Taxonomy" id="28026"/>
    <lineage>
        <taxon>Bacteria</taxon>
        <taxon>Bacillati</taxon>
        <taxon>Actinomycetota</taxon>
        <taxon>Actinomycetes</taxon>
        <taxon>Bifidobacteriales</taxon>
        <taxon>Bifidobacteriaceae</taxon>
        <taxon>Bifidobacterium</taxon>
    </lineage>
</organism>
<name>A0A267WJ73_BIFPS</name>
<feature type="region of interest" description="Disordered" evidence="2">
    <location>
        <begin position="1"/>
        <end position="22"/>
    </location>
</feature>
<dbReference type="SUPFAM" id="SSF53067">
    <property type="entry name" value="Actin-like ATPase domain"/>
    <property type="match status" value="1"/>
</dbReference>
<dbReference type="InterPro" id="IPR036390">
    <property type="entry name" value="WH_DNA-bd_sf"/>
</dbReference>
<dbReference type="SUPFAM" id="SSF46785">
    <property type="entry name" value="Winged helix' DNA-binding domain"/>
    <property type="match status" value="1"/>
</dbReference>
<proteinExistence type="inferred from homology"/>
<dbReference type="PANTHER" id="PTHR18964">
    <property type="entry name" value="ROK (REPRESSOR, ORF, KINASE) FAMILY"/>
    <property type="match status" value="1"/>
</dbReference>
<comment type="similarity">
    <text evidence="1">Belongs to the ROK (NagC/XylR) family.</text>
</comment>
<evidence type="ECO:0000313" key="4">
    <source>
        <dbReference type="Proteomes" id="UP000216789"/>
    </source>
</evidence>
<sequence>MTTSTNHSARGKQPSADSVDRIDCRLYEPPRHAGYESVRSFSPEDIRKRNRRSALRLLYPRRLLSRADIAKLSGISKSSASDIVSALLEDGLIREECVKQKHGPGKPAVAFQLAADARQIIIVDLSNEHKLVGALTNLVGDIQQRIELHVEQITTDDVLALVGRLRDTADAPLLGIGLSSPGIVDGQGTVHAAPNLGWHNVPLGDMVEDLYGIPTRVDNNANVAALGEWQFVDLTSNLAYIRLARGVGAGTIVNGCIVEGSRFAAGEIGHVVVDEQGTMCRCGKRGCLETLTSVERLRARIEADPSQRERIITQAGASLGRVLSLMIAMNDIDDVVIDGDHEIIDDLFLQSAQFSINEHINEELFGRISVRYPRLGNRSSIFGECMATVGDHLR</sequence>
<dbReference type="Proteomes" id="UP000216789">
    <property type="component" value="Unassembled WGS sequence"/>
</dbReference>
<dbReference type="InterPro" id="IPR036388">
    <property type="entry name" value="WH-like_DNA-bd_sf"/>
</dbReference>
<evidence type="ECO:0000256" key="1">
    <source>
        <dbReference type="ARBA" id="ARBA00006479"/>
    </source>
</evidence>
<dbReference type="InterPro" id="IPR000600">
    <property type="entry name" value="ROK"/>
</dbReference>